<dbReference type="RefSeq" id="WP_045312630.1">
    <property type="nucleotide sequence ID" value="NZ_JYJG01000114.1"/>
</dbReference>
<dbReference type="OrthoDB" id="3697795at2"/>
<accession>A0A0F0GXM1</accession>
<comment type="caution">
    <text evidence="3">The sequence shown here is derived from an EMBL/GenBank/DDBJ whole genome shotgun (WGS) entry which is preliminary data.</text>
</comment>
<sequence length="90" mass="9981">MPDACPHAVSAGSYLLEMLSPDETAEFRRHSSHCVACQREIVALMPGVLFLQELRADVLAANRRRCVDRPVLSTVAAREPWWIAGCGTSW</sequence>
<evidence type="ECO:0000256" key="2">
    <source>
        <dbReference type="ARBA" id="ARBA00023163"/>
    </source>
</evidence>
<name>A0A0F0GXM1_LENAE</name>
<dbReference type="InterPro" id="IPR041916">
    <property type="entry name" value="Anti_sigma_zinc_sf"/>
</dbReference>
<dbReference type="Gene3D" id="1.10.10.1320">
    <property type="entry name" value="Anti-sigma factor, zinc-finger domain"/>
    <property type="match status" value="1"/>
</dbReference>
<dbReference type="Proteomes" id="UP000033393">
    <property type="component" value="Unassembled WGS sequence"/>
</dbReference>
<protein>
    <recommendedName>
        <fullName evidence="5">Zinc-finger domain-containing protein</fullName>
    </recommendedName>
</protein>
<dbReference type="PATRIC" id="fig|68170.10.peg.4413"/>
<evidence type="ECO:0000313" key="3">
    <source>
        <dbReference type="EMBL" id="KJK48209.1"/>
    </source>
</evidence>
<gene>
    <name evidence="3" type="ORF">UK23_17560</name>
</gene>
<reference evidence="3 4" key="1">
    <citation type="submission" date="2015-02" db="EMBL/GenBank/DDBJ databases">
        <authorList>
            <person name="Ju K.-S."/>
            <person name="Doroghazi J.R."/>
            <person name="Metcalf W."/>
        </authorList>
    </citation>
    <scope>NUCLEOTIDE SEQUENCE [LARGE SCALE GENOMIC DNA]</scope>
    <source>
        <strain evidence="3 4">NRRL B-16140</strain>
    </source>
</reference>
<evidence type="ECO:0000256" key="1">
    <source>
        <dbReference type="ARBA" id="ARBA00023015"/>
    </source>
</evidence>
<dbReference type="AlphaFoldDB" id="A0A0F0GXM1"/>
<proteinExistence type="predicted"/>
<evidence type="ECO:0000313" key="4">
    <source>
        <dbReference type="Proteomes" id="UP000033393"/>
    </source>
</evidence>
<evidence type="ECO:0008006" key="5">
    <source>
        <dbReference type="Google" id="ProtNLM"/>
    </source>
</evidence>
<organism evidence="3 4">
    <name type="scientific">Lentzea aerocolonigenes</name>
    <name type="common">Lechevalieria aerocolonigenes</name>
    <name type="synonym">Saccharothrix aerocolonigenes</name>
    <dbReference type="NCBI Taxonomy" id="68170"/>
    <lineage>
        <taxon>Bacteria</taxon>
        <taxon>Bacillati</taxon>
        <taxon>Actinomycetota</taxon>
        <taxon>Actinomycetes</taxon>
        <taxon>Pseudonocardiales</taxon>
        <taxon>Pseudonocardiaceae</taxon>
        <taxon>Lentzea</taxon>
    </lineage>
</organism>
<keyword evidence="4" id="KW-1185">Reference proteome</keyword>
<dbReference type="EMBL" id="JYJG01000114">
    <property type="protein sequence ID" value="KJK48209.1"/>
    <property type="molecule type" value="Genomic_DNA"/>
</dbReference>
<keyword evidence="1" id="KW-0805">Transcription regulation</keyword>
<keyword evidence="2" id="KW-0804">Transcription</keyword>